<dbReference type="VEuPathDB" id="FungiDB:GMDG_04054"/>
<dbReference type="Proteomes" id="UP000077154">
    <property type="component" value="Unassembled WGS sequence"/>
</dbReference>
<feature type="region of interest" description="Disordered" evidence="1">
    <location>
        <begin position="90"/>
        <end position="135"/>
    </location>
</feature>
<dbReference type="EMBL" id="KV441412">
    <property type="protein sequence ID" value="OAF55038.1"/>
    <property type="molecule type" value="Genomic_DNA"/>
</dbReference>
<dbReference type="GeneID" id="36291774"/>
<feature type="compositionally biased region" description="Acidic residues" evidence="1">
    <location>
        <begin position="90"/>
        <end position="106"/>
    </location>
</feature>
<dbReference type="RefSeq" id="XP_024320341.1">
    <property type="nucleotide sequence ID" value="XM_024472278.1"/>
</dbReference>
<organism evidence="2">
    <name type="scientific">Pseudogymnoascus destructans</name>
    <dbReference type="NCBI Taxonomy" id="655981"/>
    <lineage>
        <taxon>Eukaryota</taxon>
        <taxon>Fungi</taxon>
        <taxon>Dikarya</taxon>
        <taxon>Ascomycota</taxon>
        <taxon>Pezizomycotina</taxon>
        <taxon>Leotiomycetes</taxon>
        <taxon>Thelebolales</taxon>
        <taxon>Thelebolaceae</taxon>
        <taxon>Pseudogymnoascus</taxon>
    </lineage>
</organism>
<feature type="region of interest" description="Disordered" evidence="1">
    <location>
        <begin position="38"/>
        <end position="66"/>
    </location>
</feature>
<evidence type="ECO:0000256" key="1">
    <source>
        <dbReference type="SAM" id="MobiDB-lite"/>
    </source>
</evidence>
<protein>
    <submittedName>
        <fullName evidence="2">Uncharacterized protein</fullName>
    </submittedName>
</protein>
<dbReference type="AlphaFoldDB" id="A0A176ZYS7"/>
<reference evidence="2" key="1">
    <citation type="submission" date="2016-03" db="EMBL/GenBank/DDBJ databases">
        <title>Updated assembly of Pseudogymnoascus destructans, the fungus causing white-nose syndrome of bats.</title>
        <authorList>
            <person name="Palmer J.M."/>
            <person name="Drees K.P."/>
            <person name="Foster J.T."/>
            <person name="Lindner D.L."/>
        </authorList>
    </citation>
    <scope>NUCLEOTIDE SEQUENCE [LARGE SCALE GENOMIC DNA]</scope>
    <source>
        <strain evidence="2">20631-21</strain>
    </source>
</reference>
<sequence length="198" mass="22476">MKATEGGARDSSIETRILDELTNINDDIDDLVRTASRERQVAERKNEEQELKRSQDGKISKKQKKNLDQKYKLAVNKIEVSCLVYVPNEGEDDYTLGEENDDDFDTESLMSGVDDKPYIEQPGDGEGGESEKQPLPKEIYEIRSRMGGRDGPLFHHVDAKLRGERNNEAEEKLKSLASEVDKFCELKGISLCVRRQPN</sequence>
<proteinExistence type="predicted"/>
<accession>A0A176ZYS7</accession>
<dbReference type="OrthoDB" id="3442906at2759"/>
<name>A0A176ZYS7_9PEZI</name>
<gene>
    <name evidence="2" type="ORF">VC83_08735</name>
</gene>
<evidence type="ECO:0000313" key="2">
    <source>
        <dbReference type="EMBL" id="OAF55038.1"/>
    </source>
</evidence>